<dbReference type="InterPro" id="IPR032466">
    <property type="entry name" value="Metal_Hydrolase"/>
</dbReference>
<reference evidence="4" key="1">
    <citation type="submission" date="2013-06" db="EMBL/GenBank/DDBJ databases">
        <authorList>
            <person name="Zhao Q."/>
        </authorList>
    </citation>
    <scope>NUCLEOTIDE SEQUENCE</scope>
    <source>
        <strain evidence="4">cv. W1943</strain>
    </source>
</reference>
<evidence type="ECO:0000313" key="4">
    <source>
        <dbReference type="Proteomes" id="UP000008022"/>
    </source>
</evidence>
<evidence type="ECO:0000256" key="2">
    <source>
        <dbReference type="ARBA" id="ARBA00022801"/>
    </source>
</evidence>
<accession>A0A0E0QES4</accession>
<dbReference type="STRING" id="4529.A0A0E0QES4"/>
<dbReference type="Gene3D" id="3.20.20.140">
    <property type="entry name" value="Metal-dependent hydrolases"/>
    <property type="match status" value="1"/>
</dbReference>
<dbReference type="GO" id="GO:0008296">
    <property type="term" value="F:3'-5'-DNA exonuclease activity"/>
    <property type="evidence" value="ECO:0007669"/>
    <property type="project" value="TreeGrafter"/>
</dbReference>
<dbReference type="HOGENOM" id="CLU_031506_1_3_1"/>
<dbReference type="OMA" id="GCFDYVM"/>
<organism evidence="3 4">
    <name type="scientific">Oryza rufipogon</name>
    <name type="common">Brownbeard rice</name>
    <name type="synonym">Asian wild rice</name>
    <dbReference type="NCBI Taxonomy" id="4529"/>
    <lineage>
        <taxon>Eukaryota</taxon>
        <taxon>Viridiplantae</taxon>
        <taxon>Streptophyta</taxon>
        <taxon>Embryophyta</taxon>
        <taxon>Tracheophyta</taxon>
        <taxon>Spermatophyta</taxon>
        <taxon>Magnoliopsida</taxon>
        <taxon>Liliopsida</taxon>
        <taxon>Poales</taxon>
        <taxon>Poaceae</taxon>
        <taxon>BOP clade</taxon>
        <taxon>Oryzoideae</taxon>
        <taxon>Oryzeae</taxon>
        <taxon>Oryzinae</taxon>
        <taxon>Oryza</taxon>
    </lineage>
</organism>
<evidence type="ECO:0000313" key="3">
    <source>
        <dbReference type="EnsemblPlants" id="ORUFI08G04460.1"/>
    </source>
</evidence>
<dbReference type="Proteomes" id="UP000008022">
    <property type="component" value="Unassembled WGS sequence"/>
</dbReference>
<keyword evidence="4" id="KW-1185">Reference proteome</keyword>
<sequence length="234" mass="25569">MASTGVKLIDIAVNFTDGMFRGIYHGKQCHAADIPAVIARAWAAGVDRIIVTGGSLKESREVLEIAETDGELSCLDAGCFDYVMLGAFKVFVVMCPRSCDVLGRCREAVLHGGRAPDEMWGRGGLCIIPVSLLASEIGTCLSRLVYVISALLNARSLRRVEIRKGISRRCWLWRRKESRKARQVLEVVAGCKGISDIEGLSKTLYHNTCRFFFPQDLDASADAQLESGAAIQNS</sequence>
<evidence type="ECO:0000256" key="1">
    <source>
        <dbReference type="ARBA" id="ARBA00009275"/>
    </source>
</evidence>
<dbReference type="AlphaFoldDB" id="A0A0E0QES4"/>
<dbReference type="PANTHER" id="PTHR10060">
    <property type="entry name" value="TATD FAMILY DEOXYRIBONUCLEASE"/>
    <property type="match status" value="1"/>
</dbReference>
<dbReference type="eggNOG" id="KOG3020">
    <property type="taxonomic scope" value="Eukaryota"/>
</dbReference>
<name>A0A0E0QES4_ORYRU</name>
<dbReference type="EnsemblPlants" id="ORUFI08G04460.1">
    <property type="protein sequence ID" value="ORUFI08G04460.1"/>
    <property type="gene ID" value="ORUFI08G04460"/>
</dbReference>
<dbReference type="InterPro" id="IPR050891">
    <property type="entry name" value="TatD-type_Hydrolase"/>
</dbReference>
<dbReference type="Gramene" id="ORUFI08G04460.1">
    <property type="protein sequence ID" value="ORUFI08G04460.1"/>
    <property type="gene ID" value="ORUFI08G04460"/>
</dbReference>
<dbReference type="PANTHER" id="PTHR10060:SF15">
    <property type="entry name" value="DEOXYRIBONUCLEASE TATDN1"/>
    <property type="match status" value="1"/>
</dbReference>
<keyword evidence="2" id="KW-0378">Hydrolase</keyword>
<protein>
    <submittedName>
        <fullName evidence="3">Uncharacterized protein</fullName>
    </submittedName>
</protein>
<dbReference type="GO" id="GO:0005829">
    <property type="term" value="C:cytosol"/>
    <property type="evidence" value="ECO:0007669"/>
    <property type="project" value="TreeGrafter"/>
</dbReference>
<reference evidence="3" key="2">
    <citation type="submission" date="2015-06" db="UniProtKB">
        <authorList>
            <consortium name="EnsemblPlants"/>
        </authorList>
    </citation>
    <scope>IDENTIFICATION</scope>
</reference>
<comment type="similarity">
    <text evidence="1">Belongs to the metallo-dependent hydrolases superfamily. TatD-type hydrolase family.</text>
</comment>
<proteinExistence type="inferred from homology"/>
<dbReference type="SUPFAM" id="SSF51556">
    <property type="entry name" value="Metallo-dependent hydrolases"/>
    <property type="match status" value="1"/>
</dbReference>